<feature type="transmembrane region" description="Helical" evidence="1">
    <location>
        <begin position="32"/>
        <end position="50"/>
    </location>
</feature>
<feature type="transmembrane region" description="Helical" evidence="1">
    <location>
        <begin position="285"/>
        <end position="303"/>
    </location>
</feature>
<evidence type="ECO:0008006" key="4">
    <source>
        <dbReference type="Google" id="ProtNLM"/>
    </source>
</evidence>
<feature type="transmembrane region" description="Helical" evidence="1">
    <location>
        <begin position="166"/>
        <end position="185"/>
    </location>
</feature>
<keyword evidence="1" id="KW-0812">Transmembrane</keyword>
<dbReference type="Proteomes" id="UP001056535">
    <property type="component" value="Chromosome"/>
</dbReference>
<accession>A0ABY4YDM2</accession>
<sequence length="313" mass="32755">MLAVLFAYPGSGLLLGWWNTESGGIHQFHTVVWGTHTALMLSVGLFALTVRTEQRVATAQQVGVAMAVMMTVFFGSVVIPHFGEPGVGIDRVVFSIMVLVLTGVVLALHPRRGELLTSGRAISKPMAALAVVGLAVAAPYALDQIQIQLAADLATDPHSAGGREHWVEMASAALTLPLIAFVAALRTRGFRLVAWTAGIGTMVFGAASVVLPEQASSPGVAWGAVVLVGGALFVAVAEIEAQPRGTLLLPLTLATLLLTSVLGLAEATQWTPWNLTLKSFGVDRPLLVLVLLALGAVAFHALTRRVPVAVKEG</sequence>
<evidence type="ECO:0000256" key="1">
    <source>
        <dbReference type="SAM" id="Phobius"/>
    </source>
</evidence>
<evidence type="ECO:0000313" key="3">
    <source>
        <dbReference type="Proteomes" id="UP001056535"/>
    </source>
</evidence>
<reference evidence="2" key="1">
    <citation type="submission" date="2022-06" db="EMBL/GenBank/DDBJ databases">
        <title>Ornithinimicrobium JY.X270.</title>
        <authorList>
            <person name="Huang Y."/>
        </authorList>
    </citation>
    <scope>NUCLEOTIDE SEQUENCE</scope>
    <source>
        <strain evidence="2">JY.X270</strain>
    </source>
</reference>
<evidence type="ECO:0000313" key="2">
    <source>
        <dbReference type="EMBL" id="USQ74876.1"/>
    </source>
</evidence>
<feature type="transmembrane region" description="Helical" evidence="1">
    <location>
        <begin position="121"/>
        <end position="142"/>
    </location>
</feature>
<proteinExistence type="predicted"/>
<organism evidence="2 3">
    <name type="scientific">Ornithinimicrobium cryptoxanthini</name>
    <dbReference type="NCBI Taxonomy" id="2934161"/>
    <lineage>
        <taxon>Bacteria</taxon>
        <taxon>Bacillati</taxon>
        <taxon>Actinomycetota</taxon>
        <taxon>Actinomycetes</taxon>
        <taxon>Micrococcales</taxon>
        <taxon>Ornithinimicrobiaceae</taxon>
        <taxon>Ornithinimicrobium</taxon>
    </lineage>
</organism>
<feature type="transmembrane region" description="Helical" evidence="1">
    <location>
        <begin position="217"/>
        <end position="235"/>
    </location>
</feature>
<protein>
    <recommendedName>
        <fullName evidence="4">DUF998 domain-containing protein</fullName>
    </recommendedName>
</protein>
<gene>
    <name evidence="2" type="ORF">NF557_09380</name>
</gene>
<feature type="transmembrane region" description="Helical" evidence="1">
    <location>
        <begin position="88"/>
        <end position="109"/>
    </location>
</feature>
<name>A0ABY4YDM2_9MICO</name>
<keyword evidence="1" id="KW-1133">Transmembrane helix</keyword>
<keyword evidence="1" id="KW-0472">Membrane</keyword>
<keyword evidence="3" id="KW-1185">Reference proteome</keyword>
<dbReference type="RefSeq" id="WP_252618942.1">
    <property type="nucleotide sequence ID" value="NZ_CP099490.1"/>
</dbReference>
<feature type="transmembrane region" description="Helical" evidence="1">
    <location>
        <begin position="247"/>
        <end position="265"/>
    </location>
</feature>
<feature type="transmembrane region" description="Helical" evidence="1">
    <location>
        <begin position="62"/>
        <end position="82"/>
    </location>
</feature>
<feature type="transmembrane region" description="Helical" evidence="1">
    <location>
        <begin position="192"/>
        <end position="211"/>
    </location>
</feature>
<dbReference type="EMBL" id="CP099490">
    <property type="protein sequence ID" value="USQ74876.1"/>
    <property type="molecule type" value="Genomic_DNA"/>
</dbReference>